<evidence type="ECO:0000313" key="9">
    <source>
        <dbReference type="WBParaSite" id="HNAJ_0000787901-mRNA-1"/>
    </source>
</evidence>
<dbReference type="Proteomes" id="UP000278807">
    <property type="component" value="Unassembled WGS sequence"/>
</dbReference>
<dbReference type="InterPro" id="IPR007051">
    <property type="entry name" value="CHORD_dom"/>
</dbReference>
<feature type="domain" description="CHORD" evidence="6">
    <location>
        <begin position="1"/>
        <end position="50"/>
    </location>
</feature>
<proteinExistence type="predicted"/>
<dbReference type="Pfam" id="PF04969">
    <property type="entry name" value="CS"/>
    <property type="match status" value="1"/>
</dbReference>
<organism evidence="9">
    <name type="scientific">Rodentolepis nana</name>
    <name type="common">Dwarf tapeworm</name>
    <name type="synonym">Hymenolepis nana</name>
    <dbReference type="NCBI Taxonomy" id="102285"/>
    <lineage>
        <taxon>Eukaryota</taxon>
        <taxon>Metazoa</taxon>
        <taxon>Spiralia</taxon>
        <taxon>Lophotrochozoa</taxon>
        <taxon>Platyhelminthes</taxon>
        <taxon>Cestoda</taxon>
        <taxon>Eucestoda</taxon>
        <taxon>Cyclophyllidea</taxon>
        <taxon>Hymenolepididae</taxon>
        <taxon>Rodentolepis</taxon>
    </lineage>
</organism>
<dbReference type="SUPFAM" id="SSF49764">
    <property type="entry name" value="HSP20-like chaperones"/>
    <property type="match status" value="1"/>
</dbReference>
<evidence type="ECO:0000256" key="3">
    <source>
        <dbReference type="ARBA" id="ARBA00022833"/>
    </source>
</evidence>
<dbReference type="AlphaFoldDB" id="A0A0R3TKZ5"/>
<dbReference type="GO" id="GO:0046872">
    <property type="term" value="F:metal ion binding"/>
    <property type="evidence" value="ECO:0007669"/>
    <property type="project" value="UniProtKB-KW"/>
</dbReference>
<feature type="domain" description="CS" evidence="5">
    <location>
        <begin position="205"/>
        <end position="295"/>
    </location>
</feature>
<keyword evidence="2" id="KW-0677">Repeat</keyword>
<keyword evidence="8" id="KW-1185">Reference proteome</keyword>
<evidence type="ECO:0000313" key="8">
    <source>
        <dbReference type="Proteomes" id="UP000278807"/>
    </source>
</evidence>
<evidence type="ECO:0000313" key="7">
    <source>
        <dbReference type="EMBL" id="VDO03735.1"/>
    </source>
</evidence>
<feature type="domain" description="CHORD" evidence="6">
    <location>
        <begin position="127"/>
        <end position="186"/>
    </location>
</feature>
<dbReference type="WBParaSite" id="HNAJ_0000787901-mRNA-1">
    <property type="protein sequence ID" value="HNAJ_0000787901-mRNA-1"/>
    <property type="gene ID" value="HNAJ_0000787901"/>
</dbReference>
<evidence type="ECO:0000256" key="1">
    <source>
        <dbReference type="ARBA" id="ARBA00022723"/>
    </source>
</evidence>
<dbReference type="STRING" id="102285.A0A0R3TKZ5"/>
<name>A0A0R3TKZ5_RODNA</name>
<protein>
    <submittedName>
        <fullName evidence="9">Cysteine and histidine-rich domain-containing protein</fullName>
    </submittedName>
</protein>
<dbReference type="OrthoDB" id="10261079at2759"/>
<dbReference type="Gene3D" id="2.60.40.790">
    <property type="match status" value="1"/>
</dbReference>
<dbReference type="InterPro" id="IPR039790">
    <property type="entry name" value="CHRD1"/>
</dbReference>
<feature type="region of interest" description="Disordered" evidence="4">
    <location>
        <begin position="66"/>
        <end position="89"/>
    </location>
</feature>
<dbReference type="InterPro" id="IPR007052">
    <property type="entry name" value="CS_dom"/>
</dbReference>
<dbReference type="Pfam" id="PF04968">
    <property type="entry name" value="CHORD"/>
    <property type="match status" value="2"/>
</dbReference>
<keyword evidence="3" id="KW-0862">Zinc</keyword>
<dbReference type="EMBL" id="UZAE01012145">
    <property type="protein sequence ID" value="VDO03735.1"/>
    <property type="molecule type" value="Genomic_DNA"/>
</dbReference>
<evidence type="ECO:0000259" key="5">
    <source>
        <dbReference type="PROSITE" id="PS51203"/>
    </source>
</evidence>
<dbReference type="Gene3D" id="4.10.1130.20">
    <property type="match status" value="2"/>
</dbReference>
<evidence type="ECO:0000256" key="2">
    <source>
        <dbReference type="ARBA" id="ARBA00022737"/>
    </source>
</evidence>
<dbReference type="PANTHER" id="PTHR46983:SF3">
    <property type="entry name" value="CHPADIPLOID STATE MAINTENANCE PROTEIN CHPA"/>
    <property type="match status" value="1"/>
</dbReference>
<keyword evidence="1" id="KW-0479">Metal-binding</keyword>
<dbReference type="InterPro" id="IPR008978">
    <property type="entry name" value="HSP20-like_chaperone"/>
</dbReference>
<sequence>MPFSNLLESCKYHPGEPYFHDAKKQWTCCKKYSTDFGDFLRLEGCTVGPHNPEKPQVVEEPKPKAEVIATPPPPKPLVLKPPTERPTSDAPLQKLAINVSPSLTKYQESINNEGSNSVTNKSGIKNCRNSGCKAVYHGIESDTETCLYHSGVPVFHEGCKYWSCCKRKTTEFEAFLNQPGCTSGRHVWSSEEVATTTGTVIAPTTSQCRFDWFQMSGTVTLSIYAKNIIPESTDVRCNEVFLKVSLVYGGGKELFERSFNLYGVINPSTSKLNLTPTKAEIVMRKAEACSWPTLELAISKTKNSKESESADEH</sequence>
<accession>A0A0R3TKZ5</accession>
<dbReference type="PROSITE" id="PS51401">
    <property type="entry name" value="CHORD"/>
    <property type="match status" value="2"/>
</dbReference>
<evidence type="ECO:0000256" key="4">
    <source>
        <dbReference type="SAM" id="MobiDB-lite"/>
    </source>
</evidence>
<reference evidence="9" key="1">
    <citation type="submission" date="2017-02" db="UniProtKB">
        <authorList>
            <consortium name="WormBaseParasite"/>
        </authorList>
    </citation>
    <scope>IDENTIFICATION</scope>
</reference>
<evidence type="ECO:0000259" key="6">
    <source>
        <dbReference type="PROSITE" id="PS51401"/>
    </source>
</evidence>
<gene>
    <name evidence="7" type="ORF">HNAJ_LOCUS7875</name>
</gene>
<dbReference type="PANTHER" id="PTHR46983">
    <property type="entry name" value="CYSTEINE AND HISTIDINE-RICH DOMAIN-CONTAINING PROTEIN 1"/>
    <property type="match status" value="1"/>
</dbReference>
<dbReference type="PROSITE" id="PS51203">
    <property type="entry name" value="CS"/>
    <property type="match status" value="1"/>
</dbReference>
<reference evidence="7 8" key="2">
    <citation type="submission" date="2018-11" db="EMBL/GenBank/DDBJ databases">
        <authorList>
            <consortium name="Pathogen Informatics"/>
        </authorList>
    </citation>
    <scope>NUCLEOTIDE SEQUENCE [LARGE SCALE GENOMIC DNA]</scope>
</reference>